<dbReference type="InterPro" id="IPR011333">
    <property type="entry name" value="SKP1/BTB/POZ_sf"/>
</dbReference>
<dbReference type="Pfam" id="PF00651">
    <property type="entry name" value="BTB"/>
    <property type="match status" value="1"/>
</dbReference>
<evidence type="ECO:0000259" key="1">
    <source>
        <dbReference type="PROSITE" id="PS50097"/>
    </source>
</evidence>
<name>A0A4Y7PKR8_9AGAM</name>
<dbReference type="STRING" id="50990.A0A4Y7PKR8"/>
<dbReference type="Gene3D" id="3.30.710.10">
    <property type="entry name" value="Potassium Channel Kv1.1, Chain A"/>
    <property type="match status" value="1"/>
</dbReference>
<evidence type="ECO:0000313" key="2">
    <source>
        <dbReference type="EMBL" id="TDL15825.1"/>
    </source>
</evidence>
<dbReference type="VEuPathDB" id="FungiDB:BD410DRAFT_796029"/>
<dbReference type="SMART" id="SM00225">
    <property type="entry name" value="BTB"/>
    <property type="match status" value="1"/>
</dbReference>
<dbReference type="PROSITE" id="PS50097">
    <property type="entry name" value="BTB"/>
    <property type="match status" value="1"/>
</dbReference>
<dbReference type="SUPFAM" id="SSF54695">
    <property type="entry name" value="POZ domain"/>
    <property type="match status" value="1"/>
</dbReference>
<accession>A0A4Y7PKR8</accession>
<gene>
    <name evidence="2" type="ORF">BD410DRAFT_796029</name>
</gene>
<protein>
    <recommendedName>
        <fullName evidence="1">BTB domain-containing protein</fullName>
    </recommendedName>
</protein>
<proteinExistence type="predicted"/>
<dbReference type="AlphaFoldDB" id="A0A4Y7PKR8"/>
<dbReference type="InterPro" id="IPR000210">
    <property type="entry name" value="BTB/POZ_dom"/>
</dbReference>
<dbReference type="OrthoDB" id="3268787at2759"/>
<organism evidence="2 3">
    <name type="scientific">Rickenella mellea</name>
    <dbReference type="NCBI Taxonomy" id="50990"/>
    <lineage>
        <taxon>Eukaryota</taxon>
        <taxon>Fungi</taxon>
        <taxon>Dikarya</taxon>
        <taxon>Basidiomycota</taxon>
        <taxon>Agaricomycotina</taxon>
        <taxon>Agaricomycetes</taxon>
        <taxon>Hymenochaetales</taxon>
        <taxon>Rickenellaceae</taxon>
        <taxon>Rickenella</taxon>
    </lineage>
</organism>
<dbReference type="Proteomes" id="UP000294933">
    <property type="component" value="Unassembled WGS sequence"/>
</dbReference>
<evidence type="ECO:0000313" key="3">
    <source>
        <dbReference type="Proteomes" id="UP000294933"/>
    </source>
</evidence>
<reference evidence="2 3" key="1">
    <citation type="submission" date="2018-06" db="EMBL/GenBank/DDBJ databases">
        <title>A transcriptomic atlas of mushroom development highlights an independent origin of complex multicellularity.</title>
        <authorList>
            <consortium name="DOE Joint Genome Institute"/>
            <person name="Krizsan K."/>
            <person name="Almasi E."/>
            <person name="Merenyi Z."/>
            <person name="Sahu N."/>
            <person name="Viragh M."/>
            <person name="Koszo T."/>
            <person name="Mondo S."/>
            <person name="Kiss B."/>
            <person name="Balint B."/>
            <person name="Kues U."/>
            <person name="Barry K."/>
            <person name="Hegedus J.C."/>
            <person name="Henrissat B."/>
            <person name="Johnson J."/>
            <person name="Lipzen A."/>
            <person name="Ohm R."/>
            <person name="Nagy I."/>
            <person name="Pangilinan J."/>
            <person name="Yan J."/>
            <person name="Xiong Y."/>
            <person name="Grigoriev I.V."/>
            <person name="Hibbett D.S."/>
            <person name="Nagy L.G."/>
        </authorList>
    </citation>
    <scope>NUCLEOTIDE SEQUENCE [LARGE SCALE GENOMIC DNA]</scope>
    <source>
        <strain evidence="2 3">SZMC22713</strain>
    </source>
</reference>
<keyword evidence="3" id="KW-1185">Reference proteome</keyword>
<dbReference type="EMBL" id="ML170261">
    <property type="protein sequence ID" value="TDL15825.1"/>
    <property type="molecule type" value="Genomic_DNA"/>
</dbReference>
<sequence length="231" mass="25642">MASASTPSNAMGTRHEILYLATGDLVLSALSNLKEHAAPVLFRVHKFMLAHHSSIFRDMFAITAPLEDCNESYDGAHVVHMPDSAEDLEGLLKVLYDPTCIPIKCQDFDFVVVGILKLAIKYEIEPVRKHIITQVNDAWPATLQEWDAFERRSEVMLESGVLTPDVFLPEPVLCLEIAKLAPDDVHISFVAFYHLSRTSAHSDFDRQKRQEIASAVLGGTISVLKIIATSS</sequence>
<feature type="domain" description="BTB" evidence="1">
    <location>
        <begin position="23"/>
        <end position="97"/>
    </location>
</feature>